<dbReference type="CDD" id="cd05380">
    <property type="entry name" value="CAP_euk"/>
    <property type="match status" value="3"/>
</dbReference>
<evidence type="ECO:0000313" key="5">
    <source>
        <dbReference type="WBParaSite" id="HPLM_0000675901-mRNA-1"/>
    </source>
</evidence>
<dbReference type="OrthoDB" id="5876828at2759"/>
<dbReference type="PRINTS" id="PR00837">
    <property type="entry name" value="V5TPXLIKE"/>
</dbReference>
<dbReference type="EMBL" id="UZAF01016542">
    <property type="protein sequence ID" value="VDO29932.1"/>
    <property type="molecule type" value="Genomic_DNA"/>
</dbReference>
<dbReference type="STRING" id="6290.A0A158QLM9"/>
<evidence type="ECO:0000313" key="3">
    <source>
        <dbReference type="EMBL" id="VDO29932.1"/>
    </source>
</evidence>
<feature type="domain" description="SCP" evidence="2">
    <location>
        <begin position="288"/>
        <end position="454"/>
    </location>
</feature>
<keyword evidence="4" id="KW-1185">Reference proteome</keyword>
<reference evidence="5" key="1">
    <citation type="submission" date="2016-04" db="UniProtKB">
        <authorList>
            <consortium name="WormBaseParasite"/>
        </authorList>
    </citation>
    <scope>IDENTIFICATION</scope>
</reference>
<accession>A0A158QLM9</accession>
<dbReference type="AlphaFoldDB" id="A0A158QLM9"/>
<dbReference type="InterPro" id="IPR001283">
    <property type="entry name" value="CRISP-related"/>
</dbReference>
<dbReference type="Gene3D" id="3.40.33.10">
    <property type="entry name" value="CAP"/>
    <property type="match status" value="3"/>
</dbReference>
<reference evidence="3 4" key="2">
    <citation type="submission" date="2018-11" db="EMBL/GenBank/DDBJ databases">
        <authorList>
            <consortium name="Pathogen Informatics"/>
        </authorList>
    </citation>
    <scope>NUCLEOTIDE SEQUENCE [LARGE SCALE GENOMIC DNA]</scope>
    <source>
        <strain evidence="3 4">MHpl1</strain>
    </source>
</reference>
<protein>
    <submittedName>
        <fullName evidence="5">SCP domain-containing protein</fullName>
    </submittedName>
</protein>
<feature type="chain" id="PRO_5043135511" evidence="1">
    <location>
        <begin position="23"/>
        <end position="747"/>
    </location>
</feature>
<dbReference type="WBParaSite" id="HPLM_0000675901-mRNA-1">
    <property type="protein sequence ID" value="HPLM_0000675901-mRNA-1"/>
    <property type="gene ID" value="HPLM_0000675901"/>
</dbReference>
<sequence length="747" mass="84159">MLTSTFLLVAIVVASLVPLTSAQDDDGEISLATTFQICPANQFMNDRLRGLAKEAHNYRRGRLARGLVFNKNGKYLPMAANMRQLVYNCTLEDMADRFARSCRRGPDPNLPSGVQQNYFFIPKSRAIYRVDALRQGIKFWWSRLRQTGGIGQNVTFKTGNVGTPVARFTRMAWATTMSLGCGVAKCPNDYSVVCNYAPGNYGAGALQLVVRLQKYVGNTALGVTVFSTAEHIHKIHQSLASSSALWAPSISEEEGSSSFEDDSEEDTITVLASEAENRICPNNTGMNDRLRTIAKVAHNYRRGRLARGLVKNKRGRNLPKASNMRELVYDCGLESSAYAFAETCTRGKDPSLPSDVQQNHFYFRKDRKGKDGKTRMISTRIRAMKVAIRHWWKQLKVYGGVGQEVTFRSNDQYKPIQQFTRMAWATTDSLGCGVASCGNFWSAVCHYKPGYYSGFSTDSPRARIASKLRGPVFFDFTIYSEIKQHEHNVKEFNQHEQHCGELINSEFKQCEQYREYNVDYNSCWCSRFLTHPISTGNKICPNNMNMNDKIRLFAREAHNYRRSHLAQGMVKNKAGKDLPKASDMREMRYNCDLENSADAFARQCTRGMDPTLPSGEQQNHFYFMKNRLLKNGTTVPVTTRVEAMRTAIKHWWKQVYVDGGIGKDVTFTSYNQGKPIQMFTRMAWATSDMMGCGVASCGDYWSVVCHYKPGGNILNEHLYMKGAPCSACPGDMFCTTSMLCSPVSTVT</sequence>
<evidence type="ECO:0000256" key="1">
    <source>
        <dbReference type="SAM" id="SignalP"/>
    </source>
</evidence>
<feature type="domain" description="SCP" evidence="2">
    <location>
        <begin position="46"/>
        <end position="203"/>
    </location>
</feature>
<evidence type="ECO:0000259" key="2">
    <source>
        <dbReference type="SMART" id="SM00198"/>
    </source>
</evidence>
<gene>
    <name evidence="3" type="ORF">HPLM_LOCUS6751</name>
</gene>
<proteinExistence type="predicted"/>
<dbReference type="SMART" id="SM00198">
    <property type="entry name" value="SCP"/>
    <property type="match status" value="3"/>
</dbReference>
<keyword evidence="1" id="KW-0732">Signal</keyword>
<dbReference type="SUPFAM" id="SSF55797">
    <property type="entry name" value="PR-1-like"/>
    <property type="match status" value="3"/>
</dbReference>
<feature type="domain" description="SCP" evidence="2">
    <location>
        <begin position="548"/>
        <end position="715"/>
    </location>
</feature>
<dbReference type="PANTHER" id="PTHR10334">
    <property type="entry name" value="CYSTEINE-RICH SECRETORY PROTEIN-RELATED"/>
    <property type="match status" value="1"/>
</dbReference>
<dbReference type="InterPro" id="IPR035940">
    <property type="entry name" value="CAP_sf"/>
</dbReference>
<evidence type="ECO:0000313" key="4">
    <source>
        <dbReference type="Proteomes" id="UP000268014"/>
    </source>
</evidence>
<feature type="signal peptide" evidence="1">
    <location>
        <begin position="1"/>
        <end position="22"/>
    </location>
</feature>
<dbReference type="InterPro" id="IPR014044">
    <property type="entry name" value="CAP_dom"/>
</dbReference>
<name>A0A158QLM9_HAEPC</name>
<dbReference type="Proteomes" id="UP000268014">
    <property type="component" value="Unassembled WGS sequence"/>
</dbReference>
<dbReference type="Pfam" id="PF00188">
    <property type="entry name" value="CAP"/>
    <property type="match status" value="3"/>
</dbReference>
<organism evidence="5">
    <name type="scientific">Haemonchus placei</name>
    <name type="common">Barber's pole worm</name>
    <dbReference type="NCBI Taxonomy" id="6290"/>
    <lineage>
        <taxon>Eukaryota</taxon>
        <taxon>Metazoa</taxon>
        <taxon>Ecdysozoa</taxon>
        <taxon>Nematoda</taxon>
        <taxon>Chromadorea</taxon>
        <taxon>Rhabditida</taxon>
        <taxon>Rhabditina</taxon>
        <taxon>Rhabditomorpha</taxon>
        <taxon>Strongyloidea</taxon>
        <taxon>Trichostrongylidae</taxon>
        <taxon>Haemonchus</taxon>
    </lineage>
</organism>